<comment type="caution">
    <text evidence="1">The sequence shown here is derived from an EMBL/GenBank/DDBJ whole genome shotgun (WGS) entry which is preliminary data.</text>
</comment>
<dbReference type="RefSeq" id="WP_115375047.1">
    <property type="nucleotide sequence ID" value="NZ_QASA01000001.1"/>
</dbReference>
<dbReference type="OrthoDB" id="851883at2"/>
<dbReference type="AlphaFoldDB" id="A0A369QTJ9"/>
<sequence>MKKLLPFLFLLASCKDDEGVNLPQSATDLLQGSWKISSEFHDYYDATNTKIIQANGGSGMILTFKGQNVELLDTGNKFKGSYTLTETNGRQFLTTSILSNTKTVEVTSLTEVRMTWQTETPNATYFADGLAKTAAKSITIVNLVKPR</sequence>
<dbReference type="Proteomes" id="UP000253919">
    <property type="component" value="Unassembled WGS sequence"/>
</dbReference>
<name>A0A369QTJ9_9BACT</name>
<protein>
    <recommendedName>
        <fullName evidence="3">Lipocalin-like domain-containing protein</fullName>
    </recommendedName>
</protein>
<evidence type="ECO:0000313" key="1">
    <source>
        <dbReference type="EMBL" id="RDC66149.1"/>
    </source>
</evidence>
<accession>A0A369QTJ9</accession>
<evidence type="ECO:0000313" key="2">
    <source>
        <dbReference type="Proteomes" id="UP000253919"/>
    </source>
</evidence>
<dbReference type="EMBL" id="QASA01000001">
    <property type="protein sequence ID" value="RDC66149.1"/>
    <property type="molecule type" value="Genomic_DNA"/>
</dbReference>
<gene>
    <name evidence="1" type="ORF">AHMF7616_04780</name>
</gene>
<proteinExistence type="predicted"/>
<reference evidence="1 2" key="1">
    <citation type="submission" date="2018-04" db="EMBL/GenBank/DDBJ databases">
        <title>Adhaeribacter sp. HMF7616 genome sequencing and assembly.</title>
        <authorList>
            <person name="Kang H."/>
            <person name="Kang J."/>
            <person name="Cha I."/>
            <person name="Kim H."/>
            <person name="Joh K."/>
        </authorList>
    </citation>
    <scope>NUCLEOTIDE SEQUENCE [LARGE SCALE GENOMIC DNA]</scope>
    <source>
        <strain evidence="1 2">HMF7616</strain>
    </source>
</reference>
<keyword evidence="2" id="KW-1185">Reference proteome</keyword>
<evidence type="ECO:0008006" key="3">
    <source>
        <dbReference type="Google" id="ProtNLM"/>
    </source>
</evidence>
<organism evidence="1 2">
    <name type="scientific">Adhaeribacter pallidiroseus</name>
    <dbReference type="NCBI Taxonomy" id="2072847"/>
    <lineage>
        <taxon>Bacteria</taxon>
        <taxon>Pseudomonadati</taxon>
        <taxon>Bacteroidota</taxon>
        <taxon>Cytophagia</taxon>
        <taxon>Cytophagales</taxon>
        <taxon>Hymenobacteraceae</taxon>
        <taxon>Adhaeribacter</taxon>
    </lineage>
</organism>